<accession>A0A3D8QZY1</accession>
<dbReference type="Pfam" id="PF12796">
    <property type="entry name" value="Ank_2"/>
    <property type="match status" value="1"/>
</dbReference>
<dbReference type="InterPro" id="IPR002110">
    <property type="entry name" value="Ankyrin_rpt"/>
</dbReference>
<evidence type="ECO:0000313" key="5">
    <source>
        <dbReference type="Proteomes" id="UP000256690"/>
    </source>
</evidence>
<dbReference type="Proteomes" id="UP000256690">
    <property type="component" value="Unassembled WGS sequence"/>
</dbReference>
<dbReference type="Gene3D" id="1.25.40.20">
    <property type="entry name" value="Ankyrin repeat-containing domain"/>
    <property type="match status" value="2"/>
</dbReference>
<dbReference type="PANTHER" id="PTHR24141:SF1">
    <property type="entry name" value="2-5A-DEPENDENT RIBONUCLEASE"/>
    <property type="match status" value="1"/>
</dbReference>
<feature type="repeat" description="ANK" evidence="3">
    <location>
        <begin position="253"/>
        <end position="285"/>
    </location>
</feature>
<dbReference type="GO" id="GO:0004540">
    <property type="term" value="F:RNA nuclease activity"/>
    <property type="evidence" value="ECO:0007669"/>
    <property type="project" value="TreeGrafter"/>
</dbReference>
<reference evidence="4 5" key="1">
    <citation type="journal article" date="2018" name="IMA Fungus">
        <title>IMA Genome-F 9: Draft genome sequence of Annulohypoxylon stygium, Aspergillus mulundensis, Berkeleyomyces basicola (syn. Thielaviopsis basicola), Ceratocystis smalleyi, two Cercospora beticola strains, Coleophoma cylindrospora, Fusarium fracticaudum, Phialophora cf. hyalina, and Morchella septimelata.</title>
        <authorList>
            <person name="Wingfield B.D."/>
            <person name="Bills G.F."/>
            <person name="Dong Y."/>
            <person name="Huang W."/>
            <person name="Nel W.J."/>
            <person name="Swalarsk-Parry B.S."/>
            <person name="Vaghefi N."/>
            <person name="Wilken P.M."/>
            <person name="An Z."/>
            <person name="de Beer Z.W."/>
            <person name="De Vos L."/>
            <person name="Chen L."/>
            <person name="Duong T.A."/>
            <person name="Gao Y."/>
            <person name="Hammerbacher A."/>
            <person name="Kikkert J.R."/>
            <person name="Li Y."/>
            <person name="Li H."/>
            <person name="Li K."/>
            <person name="Li Q."/>
            <person name="Liu X."/>
            <person name="Ma X."/>
            <person name="Naidoo K."/>
            <person name="Pethybridge S.J."/>
            <person name="Sun J."/>
            <person name="Steenkamp E.T."/>
            <person name="van der Nest M.A."/>
            <person name="van Wyk S."/>
            <person name="Wingfield M.J."/>
            <person name="Xiong C."/>
            <person name="Yue Q."/>
            <person name="Zhang X."/>
        </authorList>
    </citation>
    <scope>NUCLEOTIDE SEQUENCE [LARGE SCALE GENOMIC DNA]</scope>
    <source>
        <strain evidence="4 5">DSM 5745</strain>
    </source>
</reference>
<dbReference type="SUPFAM" id="SSF48403">
    <property type="entry name" value="Ankyrin repeat"/>
    <property type="match status" value="1"/>
</dbReference>
<dbReference type="EMBL" id="PVWQ01000012">
    <property type="protein sequence ID" value="RDW67248.1"/>
    <property type="molecule type" value="Genomic_DNA"/>
</dbReference>
<gene>
    <name evidence="4" type="ORF">DSM5745_09114</name>
</gene>
<feature type="repeat" description="ANK" evidence="3">
    <location>
        <begin position="154"/>
        <end position="186"/>
    </location>
</feature>
<feature type="repeat" description="ANK" evidence="3">
    <location>
        <begin position="187"/>
        <end position="219"/>
    </location>
</feature>
<proteinExistence type="predicted"/>
<comment type="caution">
    <text evidence="4">The sequence shown here is derived from an EMBL/GenBank/DDBJ whole genome shotgun (WGS) entry which is preliminary data.</text>
</comment>
<dbReference type="OrthoDB" id="20872at2759"/>
<organism evidence="4 5">
    <name type="scientific">Aspergillus mulundensis</name>
    <dbReference type="NCBI Taxonomy" id="1810919"/>
    <lineage>
        <taxon>Eukaryota</taxon>
        <taxon>Fungi</taxon>
        <taxon>Dikarya</taxon>
        <taxon>Ascomycota</taxon>
        <taxon>Pezizomycotina</taxon>
        <taxon>Eurotiomycetes</taxon>
        <taxon>Eurotiomycetidae</taxon>
        <taxon>Eurotiales</taxon>
        <taxon>Aspergillaceae</taxon>
        <taxon>Aspergillus</taxon>
        <taxon>Aspergillus subgen. Nidulantes</taxon>
    </lineage>
</organism>
<keyword evidence="2 3" id="KW-0040">ANK repeat</keyword>
<dbReference type="PROSITE" id="PS50297">
    <property type="entry name" value="ANK_REP_REGION"/>
    <property type="match status" value="4"/>
</dbReference>
<evidence type="ECO:0000256" key="2">
    <source>
        <dbReference type="ARBA" id="ARBA00023043"/>
    </source>
</evidence>
<dbReference type="AlphaFoldDB" id="A0A3D8QZY1"/>
<feature type="repeat" description="ANK" evidence="3">
    <location>
        <begin position="220"/>
        <end position="252"/>
    </location>
</feature>
<dbReference type="InterPro" id="IPR036770">
    <property type="entry name" value="Ankyrin_rpt-contain_sf"/>
</dbReference>
<evidence type="ECO:0000256" key="3">
    <source>
        <dbReference type="PROSITE-ProRule" id="PRU00023"/>
    </source>
</evidence>
<keyword evidence="5" id="KW-1185">Reference proteome</keyword>
<dbReference type="PRINTS" id="PR01415">
    <property type="entry name" value="ANKYRIN"/>
</dbReference>
<dbReference type="PROSITE" id="PS50088">
    <property type="entry name" value="ANK_REPEAT"/>
    <property type="match status" value="5"/>
</dbReference>
<dbReference type="GO" id="GO:0003723">
    <property type="term" value="F:RNA binding"/>
    <property type="evidence" value="ECO:0007669"/>
    <property type="project" value="TreeGrafter"/>
</dbReference>
<name>A0A3D8QZY1_9EURO</name>
<dbReference type="GO" id="GO:0006396">
    <property type="term" value="P:RNA processing"/>
    <property type="evidence" value="ECO:0007669"/>
    <property type="project" value="TreeGrafter"/>
</dbReference>
<dbReference type="RefSeq" id="XP_026600216.1">
    <property type="nucleotide sequence ID" value="XM_026751130.1"/>
</dbReference>
<evidence type="ECO:0000256" key="1">
    <source>
        <dbReference type="ARBA" id="ARBA00022737"/>
    </source>
</evidence>
<protein>
    <submittedName>
        <fullName evidence="4">Uncharacterized protein</fullName>
    </submittedName>
</protein>
<dbReference type="PANTHER" id="PTHR24141">
    <property type="entry name" value="2-5A-DEPENDENT RIBONUCLEASE"/>
    <property type="match status" value="1"/>
</dbReference>
<evidence type="ECO:0000313" key="4">
    <source>
        <dbReference type="EMBL" id="RDW67248.1"/>
    </source>
</evidence>
<dbReference type="SMART" id="SM00248">
    <property type="entry name" value="ANK"/>
    <property type="match status" value="6"/>
</dbReference>
<dbReference type="Pfam" id="PF13637">
    <property type="entry name" value="Ank_4"/>
    <property type="match status" value="1"/>
</dbReference>
<feature type="repeat" description="ANK" evidence="3">
    <location>
        <begin position="117"/>
        <end position="153"/>
    </location>
</feature>
<dbReference type="GeneID" id="38119484"/>
<dbReference type="STRING" id="1810919.A0A3D8QZY1"/>
<sequence>MPSLLTLPEELILIICENMTRPSLATFLRTNTKAHRIGQYVLYKLPPTEKLRVFTWALTNARHTSTAYLLPSIVALSTTDTTIGATALASACAATHVVAVTALLDGGVSANASFPNGTRTALIAAAEGTNYNDAAQCVRLLLSHGANPDATDSTNRTALHFAASRGNLPVINDLLGAGADVHARNNLNQTPILLAASRDQYLAVQRLLGNGANINDSDTRGRTVLIIAADRGMLNIVRLAVQSGADVNAVNGFGRTAVSWAAEHGNENVVEVLVGAGCDVNLRDRMETSPLDYCVLSTPAGRRVRALLVKAGAEERGA</sequence>
<keyword evidence="1" id="KW-0677">Repeat</keyword>